<dbReference type="NCBIfam" id="NF006100">
    <property type="entry name" value="PRK08252.1"/>
    <property type="match status" value="1"/>
</dbReference>
<evidence type="ECO:0000313" key="5">
    <source>
        <dbReference type="EMBL" id="SFK28324.1"/>
    </source>
</evidence>
<keyword evidence="3" id="KW-0456">Lyase</keyword>
<dbReference type="SUPFAM" id="SSF52096">
    <property type="entry name" value="ClpP/crotonase"/>
    <property type="match status" value="1"/>
</dbReference>
<dbReference type="EMBL" id="FORP01000017">
    <property type="protein sequence ID" value="SFK28324.1"/>
    <property type="molecule type" value="Genomic_DNA"/>
</dbReference>
<evidence type="ECO:0000313" key="6">
    <source>
        <dbReference type="Proteomes" id="UP000199025"/>
    </source>
</evidence>
<evidence type="ECO:0000256" key="4">
    <source>
        <dbReference type="RuleBase" id="RU003707"/>
    </source>
</evidence>
<evidence type="ECO:0000256" key="2">
    <source>
        <dbReference type="ARBA" id="ARBA00023098"/>
    </source>
</evidence>
<dbReference type="InterPro" id="IPR001753">
    <property type="entry name" value="Enoyl-CoA_hydra/iso"/>
</dbReference>
<sequence>MTDEVLVAEHGPVLVITINRPRARNAINAAVTQGVSAALDVLDERDDLVVGILTGAEGTFSSGMDLKAFLRGEVVQLPGRGLAGMTERPPRKPMIAAVEGYALAGGCELVLACDLVVAAEDARFGIPEVKRGLVAGAGGLLRLPRRIPPQLAMEYALTGDSFSAADAHRHGLVNRLTEPGGALPEALALAGRIAANAPLAVRASKEIITRSADWRSDEAFTHQQALARPVFESADAREGASAFAEKRAPVWRGE</sequence>
<proteinExistence type="inferred from homology"/>
<dbReference type="PANTHER" id="PTHR11941:SF169">
    <property type="entry name" value="(7AS)-7A-METHYL-1,5-DIOXO-2,3,5,6,7,7A-HEXAHYDRO-1H-INDENE-CARBOXYL-COA HYDROLASE"/>
    <property type="match status" value="1"/>
</dbReference>
<evidence type="ECO:0000256" key="3">
    <source>
        <dbReference type="ARBA" id="ARBA00023239"/>
    </source>
</evidence>
<dbReference type="RefSeq" id="WP_091512166.1">
    <property type="nucleotide sequence ID" value="NZ_CBDQZW010000036.1"/>
</dbReference>
<dbReference type="Proteomes" id="UP000199025">
    <property type="component" value="Unassembled WGS sequence"/>
</dbReference>
<gene>
    <name evidence="5" type="ORF">SAMN05421835_11755</name>
</gene>
<dbReference type="PANTHER" id="PTHR11941">
    <property type="entry name" value="ENOYL-COA HYDRATASE-RELATED"/>
    <property type="match status" value="1"/>
</dbReference>
<keyword evidence="6" id="KW-1185">Reference proteome</keyword>
<accession>A0A1I3Y8X2</accession>
<reference evidence="5 6" key="1">
    <citation type="submission" date="2016-10" db="EMBL/GenBank/DDBJ databases">
        <authorList>
            <person name="de Groot N.N."/>
        </authorList>
    </citation>
    <scope>NUCLEOTIDE SEQUENCE [LARGE SCALE GENOMIC DNA]</scope>
    <source>
        <strain evidence="5 6">DSM 44468</strain>
    </source>
</reference>
<dbReference type="Pfam" id="PF00378">
    <property type="entry name" value="ECH_1"/>
    <property type="match status" value="1"/>
</dbReference>
<dbReference type="InterPro" id="IPR014748">
    <property type="entry name" value="Enoyl-CoA_hydra_C"/>
</dbReference>
<dbReference type="GO" id="GO:0016829">
    <property type="term" value="F:lyase activity"/>
    <property type="evidence" value="ECO:0007669"/>
    <property type="project" value="UniProtKB-KW"/>
</dbReference>
<evidence type="ECO:0000256" key="1">
    <source>
        <dbReference type="ARBA" id="ARBA00005254"/>
    </source>
</evidence>
<organism evidence="5 6">
    <name type="scientific">Amycolatopsis sacchari</name>
    <dbReference type="NCBI Taxonomy" id="115433"/>
    <lineage>
        <taxon>Bacteria</taxon>
        <taxon>Bacillati</taxon>
        <taxon>Actinomycetota</taxon>
        <taxon>Actinomycetes</taxon>
        <taxon>Pseudonocardiales</taxon>
        <taxon>Pseudonocardiaceae</taxon>
        <taxon>Amycolatopsis</taxon>
    </lineage>
</organism>
<name>A0A1I3Y8X2_9PSEU</name>
<protein>
    <submittedName>
        <fullName evidence="5">Enoyl-CoA hydratase</fullName>
    </submittedName>
</protein>
<dbReference type="Gene3D" id="3.90.226.10">
    <property type="entry name" value="2-enoyl-CoA Hydratase, Chain A, domain 1"/>
    <property type="match status" value="1"/>
</dbReference>
<dbReference type="PROSITE" id="PS00166">
    <property type="entry name" value="ENOYL_COA_HYDRATASE"/>
    <property type="match status" value="1"/>
</dbReference>
<dbReference type="STRING" id="115433.SAMN05421835_11755"/>
<keyword evidence="2" id="KW-0443">Lipid metabolism</keyword>
<dbReference type="AlphaFoldDB" id="A0A1I3Y8X2"/>
<dbReference type="CDD" id="cd06558">
    <property type="entry name" value="crotonase-like"/>
    <property type="match status" value="1"/>
</dbReference>
<comment type="similarity">
    <text evidence="1 4">Belongs to the enoyl-CoA hydratase/isomerase family.</text>
</comment>
<dbReference type="InterPro" id="IPR029045">
    <property type="entry name" value="ClpP/crotonase-like_dom_sf"/>
</dbReference>
<dbReference type="OrthoDB" id="4284283at2"/>
<dbReference type="InterPro" id="IPR018376">
    <property type="entry name" value="Enoyl-CoA_hyd/isom_CS"/>
</dbReference>
<dbReference type="GO" id="GO:0006635">
    <property type="term" value="P:fatty acid beta-oxidation"/>
    <property type="evidence" value="ECO:0007669"/>
    <property type="project" value="TreeGrafter"/>
</dbReference>
<dbReference type="Gene3D" id="1.10.12.10">
    <property type="entry name" value="Lyase 2-enoyl-coa Hydratase, Chain A, domain 2"/>
    <property type="match status" value="1"/>
</dbReference>